<dbReference type="Pfam" id="PF01473">
    <property type="entry name" value="Choline_bind_1"/>
    <property type="match status" value="1"/>
</dbReference>
<dbReference type="EMBL" id="CP006721">
    <property type="protein sequence ID" value="AGX42566.1"/>
    <property type="molecule type" value="Genomic_DNA"/>
</dbReference>
<evidence type="ECO:0000256" key="3">
    <source>
        <dbReference type="SAM" id="Phobius"/>
    </source>
</evidence>
<dbReference type="KEGG" id="csb:CLSA_c15670"/>
<feature type="repeat" description="Cell wall-binding" evidence="2">
    <location>
        <begin position="62"/>
        <end position="81"/>
    </location>
</feature>
<keyword evidence="3" id="KW-0812">Transmembrane</keyword>
<name>U5MSE1_CLOSA</name>
<evidence type="ECO:0000256" key="1">
    <source>
        <dbReference type="ARBA" id="ARBA00022737"/>
    </source>
</evidence>
<evidence type="ECO:0000256" key="2">
    <source>
        <dbReference type="PROSITE-ProRule" id="PRU00591"/>
    </source>
</evidence>
<sequence length="189" mass="21701">MKCKILPYNKIGDGIMIKKHLKKIIAWGIVITSVLAFNPIGVNAEWKNNSTGWWYSDGGICYIGWKLIDGNWYYFYSDGYIARNTTIDGYYLNNSGVWTNDKPVSQKIQGTWKERYESSGNNLIIDGNTIGGKPYTIIEEDSDRVIIEIKEGSDTYRYMFKPYDNGTMMIYLYNECTNSYSGGAQYTRV</sequence>
<gene>
    <name evidence="4" type="ORF">CLSA_c15670</name>
</gene>
<dbReference type="eggNOG" id="ENOG502ZCTG">
    <property type="taxonomic scope" value="Bacteria"/>
</dbReference>
<keyword evidence="5" id="KW-1185">Reference proteome</keyword>
<dbReference type="AlphaFoldDB" id="U5MSE1"/>
<proteinExistence type="predicted"/>
<organism evidence="4 5">
    <name type="scientific">Clostridium saccharobutylicum DSM 13864</name>
    <dbReference type="NCBI Taxonomy" id="1345695"/>
    <lineage>
        <taxon>Bacteria</taxon>
        <taxon>Bacillati</taxon>
        <taxon>Bacillota</taxon>
        <taxon>Clostridia</taxon>
        <taxon>Eubacteriales</taxon>
        <taxon>Clostridiaceae</taxon>
        <taxon>Clostridium</taxon>
    </lineage>
</organism>
<dbReference type="Gene3D" id="2.10.270.10">
    <property type="entry name" value="Cholin Binding"/>
    <property type="match status" value="1"/>
</dbReference>
<reference evidence="4 5" key="1">
    <citation type="journal article" date="2013" name="Genome Announc.">
        <title>Complete Genome Sequence of the Solvent Producer Clostridium saccharobutylicum NCP262 (DSM 13864).</title>
        <authorList>
            <person name="Poehlein A."/>
            <person name="Hartwich K."/>
            <person name="Krabben P."/>
            <person name="Ehrenreich A."/>
            <person name="Liebl W."/>
            <person name="Durre P."/>
            <person name="Gottschalk G."/>
            <person name="Daniel R."/>
        </authorList>
    </citation>
    <scope>NUCLEOTIDE SEQUENCE [LARGE SCALE GENOMIC DNA]</scope>
    <source>
        <strain evidence="4">DSM 13864</strain>
    </source>
</reference>
<dbReference type="PATRIC" id="fig|1345695.3.peg.1519"/>
<dbReference type="HOGENOM" id="CLU_1382006_0_0_9"/>
<dbReference type="SUPFAM" id="SSF69360">
    <property type="entry name" value="Cell wall binding repeat"/>
    <property type="match status" value="1"/>
</dbReference>
<accession>U5MSE1</accession>
<feature type="transmembrane region" description="Helical" evidence="3">
    <location>
        <begin position="24"/>
        <end position="42"/>
    </location>
</feature>
<protein>
    <submittedName>
        <fullName evidence="4">Transglutaminase domain-containing protein</fullName>
    </submittedName>
</protein>
<evidence type="ECO:0000313" key="5">
    <source>
        <dbReference type="Proteomes" id="UP000017118"/>
    </source>
</evidence>
<dbReference type="Proteomes" id="UP000017118">
    <property type="component" value="Chromosome"/>
</dbReference>
<keyword evidence="1" id="KW-0677">Repeat</keyword>
<keyword evidence="3" id="KW-1133">Transmembrane helix</keyword>
<dbReference type="PROSITE" id="PS51170">
    <property type="entry name" value="CW"/>
    <property type="match status" value="1"/>
</dbReference>
<dbReference type="InterPro" id="IPR018337">
    <property type="entry name" value="Cell_wall/Cho-bd_repeat"/>
</dbReference>
<keyword evidence="3" id="KW-0472">Membrane</keyword>
<evidence type="ECO:0000313" key="4">
    <source>
        <dbReference type="EMBL" id="AGX42566.1"/>
    </source>
</evidence>